<keyword evidence="1" id="KW-0863">Zinc-finger</keyword>
<comment type="caution">
    <text evidence="1">The sequence shown here is derived from an EMBL/GenBank/DDBJ whole genome shotgun (WGS) entry which is preliminary data.</text>
</comment>
<keyword evidence="1" id="KW-0479">Metal-binding</keyword>
<proteinExistence type="predicted"/>
<dbReference type="EMBL" id="RSFW01000037">
    <property type="protein sequence ID" value="RSD21058.1"/>
    <property type="molecule type" value="Genomic_DNA"/>
</dbReference>
<sequence>MDRTEKRRIRQKIHNLLDIECKGCEFNGKNQNGICNTQCPVGERLRSLSKVLFQNIEKQPSIFNESITLEGLTRKPWTVEEDFYLLNHFHLVTCDHLAKKLDRTPVAVNQRYKTLIREQKKEKVQ</sequence>
<dbReference type="RefSeq" id="WP_125482235.1">
    <property type="nucleotide sequence ID" value="NZ_RSFW01000037.1"/>
</dbReference>
<accession>A0A3R9E2I5</accession>
<dbReference type="Proteomes" id="UP000279911">
    <property type="component" value="Unassembled WGS sequence"/>
</dbReference>
<protein>
    <submittedName>
        <fullName evidence="1">Zinc-finger domain-containing protein</fullName>
    </submittedName>
</protein>
<reference evidence="2" key="1">
    <citation type="submission" date="2018-12" db="EMBL/GenBank/DDBJ databases">
        <title>Bacillus chawlae sp. nov., Bacillus glennii sp. nov., and Bacillus saganii sp. nov. Isolated from the Vehicle Assembly Building at Kennedy Space Center where the Viking Spacecraft were Assembled.</title>
        <authorList>
            <person name="Seuylemezian A."/>
            <person name="Vaishampayan P."/>
        </authorList>
    </citation>
    <scope>NUCLEOTIDE SEQUENCE [LARGE SCALE GENOMIC DNA]</scope>
    <source>
        <strain evidence="2">DSM 13966</strain>
    </source>
</reference>
<dbReference type="Pfam" id="PF10782">
    <property type="entry name" value="zf-C2HCIx2C"/>
    <property type="match status" value="1"/>
</dbReference>
<evidence type="ECO:0000313" key="1">
    <source>
        <dbReference type="EMBL" id="RSD21058.1"/>
    </source>
</evidence>
<dbReference type="SUPFAM" id="SSF46689">
    <property type="entry name" value="Homeodomain-like"/>
    <property type="match status" value="1"/>
</dbReference>
<organism evidence="1 2">
    <name type="scientific">Mesobacillus subterraneus</name>
    <dbReference type="NCBI Taxonomy" id="285983"/>
    <lineage>
        <taxon>Bacteria</taxon>
        <taxon>Bacillati</taxon>
        <taxon>Bacillota</taxon>
        <taxon>Bacilli</taxon>
        <taxon>Bacillales</taxon>
        <taxon>Bacillaceae</taxon>
        <taxon>Mesobacillus</taxon>
    </lineage>
</organism>
<dbReference type="GO" id="GO:0008270">
    <property type="term" value="F:zinc ion binding"/>
    <property type="evidence" value="ECO:0007669"/>
    <property type="project" value="UniProtKB-KW"/>
</dbReference>
<dbReference type="OrthoDB" id="2970961at2"/>
<gene>
    <name evidence="1" type="ORF">EJA10_22420</name>
</gene>
<evidence type="ECO:0000313" key="2">
    <source>
        <dbReference type="Proteomes" id="UP000279911"/>
    </source>
</evidence>
<dbReference type="InterPro" id="IPR019718">
    <property type="entry name" value="DUF2602"/>
</dbReference>
<name>A0A3R9E2I5_9BACI</name>
<dbReference type="AlphaFoldDB" id="A0A3R9E2I5"/>
<dbReference type="InterPro" id="IPR009057">
    <property type="entry name" value="Homeodomain-like_sf"/>
</dbReference>
<keyword evidence="1" id="KW-0862">Zinc</keyword>